<organism evidence="1 2">
    <name type="scientific">Phytohabitans houttuyneae</name>
    <dbReference type="NCBI Taxonomy" id="1076126"/>
    <lineage>
        <taxon>Bacteria</taxon>
        <taxon>Bacillati</taxon>
        <taxon>Actinomycetota</taxon>
        <taxon>Actinomycetes</taxon>
        <taxon>Micromonosporales</taxon>
        <taxon>Micromonosporaceae</taxon>
    </lineage>
</organism>
<comment type="caution">
    <text evidence="1">The sequence shown here is derived from an EMBL/GenBank/DDBJ whole genome shotgun (WGS) entry which is preliminary data.</text>
</comment>
<reference evidence="1 2" key="2">
    <citation type="submission" date="2020-03" db="EMBL/GenBank/DDBJ databases">
        <authorList>
            <person name="Ichikawa N."/>
            <person name="Kimura A."/>
            <person name="Kitahashi Y."/>
            <person name="Uohara A."/>
        </authorList>
    </citation>
    <scope>NUCLEOTIDE SEQUENCE [LARGE SCALE GENOMIC DNA]</scope>
    <source>
        <strain evidence="1 2">NBRC 108639</strain>
    </source>
</reference>
<name>A0A6V8KI68_9ACTN</name>
<accession>A0A6V8KI68</accession>
<evidence type="ECO:0000313" key="1">
    <source>
        <dbReference type="EMBL" id="GFJ84893.1"/>
    </source>
</evidence>
<dbReference type="AlphaFoldDB" id="A0A6V8KI68"/>
<gene>
    <name evidence="1" type="ORF">Phou_090730</name>
</gene>
<sequence>MFDATHVFGAVLKCLDCAEAWPCPGYQDLVCSVFDDDMDLVAEFMRFFLPDANRVLGGLSQGAVQERVVGWCEKRRLRPAALGPPRPPAGALLTARSSRSLVAAKGAA</sequence>
<dbReference type="EMBL" id="BLPF01000004">
    <property type="protein sequence ID" value="GFJ84893.1"/>
    <property type="molecule type" value="Genomic_DNA"/>
</dbReference>
<proteinExistence type="predicted"/>
<evidence type="ECO:0000313" key="2">
    <source>
        <dbReference type="Proteomes" id="UP000482800"/>
    </source>
</evidence>
<keyword evidence="2" id="KW-1185">Reference proteome</keyword>
<protein>
    <submittedName>
        <fullName evidence="1">Uncharacterized protein</fullName>
    </submittedName>
</protein>
<reference evidence="1 2" key="1">
    <citation type="submission" date="2020-03" db="EMBL/GenBank/DDBJ databases">
        <title>Whole genome shotgun sequence of Phytohabitans houttuyneae NBRC 108639.</title>
        <authorList>
            <person name="Komaki H."/>
            <person name="Tamura T."/>
        </authorList>
    </citation>
    <scope>NUCLEOTIDE SEQUENCE [LARGE SCALE GENOMIC DNA]</scope>
    <source>
        <strain evidence="1 2">NBRC 108639</strain>
    </source>
</reference>
<dbReference type="Proteomes" id="UP000482800">
    <property type="component" value="Unassembled WGS sequence"/>
</dbReference>
<dbReference type="RefSeq" id="WP_173069681.1">
    <property type="nucleotide sequence ID" value="NZ_BAABGO010000035.1"/>
</dbReference>